<feature type="transmembrane region" description="Helical" evidence="1">
    <location>
        <begin position="29"/>
        <end position="51"/>
    </location>
</feature>
<evidence type="ECO:0000313" key="2">
    <source>
        <dbReference type="EMBL" id="RVU01426.1"/>
    </source>
</evidence>
<dbReference type="AlphaFoldDB" id="A0A3S2VNC3"/>
<dbReference type="RefSeq" id="WP_127703801.1">
    <property type="nucleotide sequence ID" value="NZ_SACK01000002.1"/>
</dbReference>
<feature type="transmembrane region" description="Helical" evidence="1">
    <location>
        <begin position="182"/>
        <end position="208"/>
    </location>
</feature>
<feature type="transmembrane region" description="Helical" evidence="1">
    <location>
        <begin position="156"/>
        <end position="176"/>
    </location>
</feature>
<name>A0A3S2VNC3_9SPHI</name>
<dbReference type="EMBL" id="SACK01000002">
    <property type="protein sequence ID" value="RVU01426.1"/>
    <property type="molecule type" value="Genomic_DNA"/>
</dbReference>
<sequence length="217" mass="25656">MLEYLYFIIELLALLTLAVQYKKLEKTQYIYFLPYLLLIVCYEAGSIYNLFNVNGSNEWITNVIITIEFLFYSCFLVNVLNQKLRRRLFTIVAVTFLFTVIDVAFIQGFWKLATIAILLQYIVLITLVCMFFYQLMNQAGEQLTLIRLPNFWVNTGLLFFCLAEFLFFAAFTYMTASKNYHYYLLWYIISNVANLILYSCLSISFLCFSKSRKLFHS</sequence>
<gene>
    <name evidence="2" type="ORF">EOD41_05540</name>
</gene>
<organism evidence="2 3">
    <name type="scientific">Mucilaginibacter limnophilus</name>
    <dbReference type="NCBI Taxonomy" id="1932778"/>
    <lineage>
        <taxon>Bacteria</taxon>
        <taxon>Pseudomonadati</taxon>
        <taxon>Bacteroidota</taxon>
        <taxon>Sphingobacteriia</taxon>
        <taxon>Sphingobacteriales</taxon>
        <taxon>Sphingobacteriaceae</taxon>
        <taxon>Mucilaginibacter</taxon>
    </lineage>
</organism>
<reference evidence="2 3" key="1">
    <citation type="submission" date="2019-01" db="EMBL/GenBank/DDBJ databases">
        <authorList>
            <person name="Chen W.-M."/>
        </authorList>
    </citation>
    <scope>NUCLEOTIDE SEQUENCE [LARGE SCALE GENOMIC DNA]</scope>
    <source>
        <strain evidence="2 3">YBJ-36</strain>
    </source>
</reference>
<comment type="caution">
    <text evidence="2">The sequence shown here is derived from an EMBL/GenBank/DDBJ whole genome shotgun (WGS) entry which is preliminary data.</text>
</comment>
<dbReference type="OrthoDB" id="793154at2"/>
<evidence type="ECO:0000313" key="3">
    <source>
        <dbReference type="Proteomes" id="UP000282759"/>
    </source>
</evidence>
<keyword evidence="3" id="KW-1185">Reference proteome</keyword>
<feature type="transmembrane region" description="Helical" evidence="1">
    <location>
        <begin position="112"/>
        <end position="135"/>
    </location>
</feature>
<protein>
    <submittedName>
        <fullName evidence="2">Uncharacterized protein</fullName>
    </submittedName>
</protein>
<dbReference type="Proteomes" id="UP000282759">
    <property type="component" value="Unassembled WGS sequence"/>
</dbReference>
<feature type="transmembrane region" description="Helical" evidence="1">
    <location>
        <begin position="6"/>
        <end position="22"/>
    </location>
</feature>
<keyword evidence="1" id="KW-1133">Transmembrane helix</keyword>
<feature type="transmembrane region" description="Helical" evidence="1">
    <location>
        <begin position="63"/>
        <end position="81"/>
    </location>
</feature>
<feature type="transmembrane region" description="Helical" evidence="1">
    <location>
        <begin position="88"/>
        <end position="106"/>
    </location>
</feature>
<keyword evidence="1" id="KW-0812">Transmembrane</keyword>
<keyword evidence="1" id="KW-0472">Membrane</keyword>
<accession>A0A3S2VNC3</accession>
<evidence type="ECO:0000256" key="1">
    <source>
        <dbReference type="SAM" id="Phobius"/>
    </source>
</evidence>
<proteinExistence type="predicted"/>